<dbReference type="PROSITE" id="PS51141">
    <property type="entry name" value="ZF_SBP"/>
    <property type="match status" value="1"/>
</dbReference>
<feature type="region of interest" description="Disordered" evidence="11">
    <location>
        <begin position="406"/>
        <end position="431"/>
    </location>
</feature>
<sequence length="978" mass="108455">MEAEMGGKTDVYCSAVMPVSDPKAVGKKTLEWDLNDWKWDGDLFLAAPLNTTHTPLDCRSKQLFPLGPELASNNNVGSEESNKTNEKEKREMEKRRRVVVVPHEELNDEGRPLNLKLGEQVYPIAEDEADKLEGKSVKKSKSAGTGTSQPACQVEGCTADLSNAKDYHRRHKVCEVHSKVSEAFVGNVIQRFCQQCSRFHALPEFDEGKRSCRRRLAGHNKRRRKTLPETSPNVGSLTDEKSSGYLLVSLLRILSNLHSNGSDETKDQDLISHLLRNLASQVSGSNLPELQQGSQSLHNAGISIGVPEKNPSSAQELCQAVPSAEARIGLLTRENQHQKEKTQCASQPGIFHPTDGSIATKGSVPGAYLGIDLNNVYDDSQECVDIPGNGHGSIACAFRSEHLQKSSLPQTSGNSDSNSGHSSSSGSDSQGRTDRIVFKLFGKDPNDLPNQLRTQILDWLSHKPSDIEGYIRPGCIVLTVYLRLNKSLWEELCYDMSSSLSRLLSLSDDPFWKTGWIYTRVQQSAAFICDGRVVLDTPLPFKSRGSRISSISPIAVPTAETVQLVVKGSNLSGPTSRLLCAIEGKYLVQDSCYSLVESTAAEHNEIQSLSFHCSIPNVVGRGFIEVEDYGLSGCFFPFIVAEPEICSEICMLERVMEIAGTDEGIERRNDALEFIHEMGWLLHTNRLSSMSGQTNIHLDLFPFVRLKWLIDYSINHDWCAVLRKLLDLLFSGIVDTGNHASVENALSEISLLHTAVQRNSRSMVEFLLRYIPKKVKNTIGLEQKQSHYVLPSSFLFRPDVTGSNGLTPLHLAASCAGFENMLDALLEDPGMVGIGAWENARDSTGLTPKDYAYLRGHNHYIDLFQSKVNKNSSGKHVVVDILGLSNLEYKQKPSDELKLAKFNSLYTEKRQISQNCKLCEQRPNYGFRGTSLTCRPVVMSLVTIAVVCVCTALLFKSMPRVCYVFVPFRWDSLKYGAM</sequence>
<reference evidence="14" key="2">
    <citation type="submission" date="2021-03" db="UniProtKB">
        <authorList>
            <consortium name="EnsemblPlants"/>
        </authorList>
    </citation>
    <scope>IDENTIFICATION</scope>
</reference>
<feature type="compositionally biased region" description="Basic and acidic residues" evidence="11">
    <location>
        <begin position="80"/>
        <end position="94"/>
    </location>
</feature>
<evidence type="ECO:0000256" key="12">
    <source>
        <dbReference type="SAM" id="Phobius"/>
    </source>
</evidence>
<evidence type="ECO:0000256" key="10">
    <source>
        <dbReference type="PROSITE-ProRule" id="PRU00470"/>
    </source>
</evidence>
<dbReference type="GO" id="GO:0005634">
    <property type="term" value="C:nucleus"/>
    <property type="evidence" value="ECO:0007669"/>
    <property type="project" value="UniProtKB-SubCell"/>
</dbReference>
<dbReference type="FunFam" id="4.10.1100.10:FF:000001">
    <property type="entry name" value="Squamosa promoter-binding-like protein 14"/>
    <property type="match status" value="1"/>
</dbReference>
<accession>A0A803KU55</accession>
<dbReference type="Pfam" id="PF26102">
    <property type="entry name" value="Ig_SPL7"/>
    <property type="match status" value="1"/>
</dbReference>
<dbReference type="InterPro" id="IPR002110">
    <property type="entry name" value="Ankyrin_rpt"/>
</dbReference>
<dbReference type="InterPro" id="IPR036893">
    <property type="entry name" value="SBP_sf"/>
</dbReference>
<dbReference type="Proteomes" id="UP000596660">
    <property type="component" value="Unplaced"/>
</dbReference>
<dbReference type="GO" id="GO:0003677">
    <property type="term" value="F:DNA binding"/>
    <property type="evidence" value="ECO:0007669"/>
    <property type="project" value="UniProtKB-KW"/>
</dbReference>
<organism evidence="14 15">
    <name type="scientific">Chenopodium quinoa</name>
    <name type="common">Quinoa</name>
    <dbReference type="NCBI Taxonomy" id="63459"/>
    <lineage>
        <taxon>Eukaryota</taxon>
        <taxon>Viridiplantae</taxon>
        <taxon>Streptophyta</taxon>
        <taxon>Embryophyta</taxon>
        <taxon>Tracheophyta</taxon>
        <taxon>Spermatophyta</taxon>
        <taxon>Magnoliopsida</taxon>
        <taxon>eudicotyledons</taxon>
        <taxon>Gunneridae</taxon>
        <taxon>Pentapetalae</taxon>
        <taxon>Caryophyllales</taxon>
        <taxon>Chenopodiaceae</taxon>
        <taxon>Chenopodioideae</taxon>
        <taxon>Atripliceae</taxon>
        <taxon>Chenopodium</taxon>
    </lineage>
</organism>
<keyword evidence="2" id="KW-0479">Metal-binding</keyword>
<dbReference type="RefSeq" id="XP_021752633.1">
    <property type="nucleotide sequence ID" value="XM_021896941.1"/>
</dbReference>
<dbReference type="Gene3D" id="4.10.1100.10">
    <property type="entry name" value="Transcription factor, SBP-box domain"/>
    <property type="match status" value="1"/>
</dbReference>
<dbReference type="GO" id="GO:0008270">
    <property type="term" value="F:zinc ion binding"/>
    <property type="evidence" value="ECO:0007669"/>
    <property type="project" value="UniProtKB-KW"/>
</dbReference>
<evidence type="ECO:0000256" key="1">
    <source>
        <dbReference type="ARBA" id="ARBA00004123"/>
    </source>
</evidence>
<reference evidence="14" key="1">
    <citation type="journal article" date="2017" name="Nature">
        <title>The genome of Chenopodium quinoa.</title>
        <authorList>
            <person name="Jarvis D.E."/>
            <person name="Ho Y.S."/>
            <person name="Lightfoot D.J."/>
            <person name="Schmoeckel S.M."/>
            <person name="Li B."/>
            <person name="Borm T.J.A."/>
            <person name="Ohyanagi H."/>
            <person name="Mineta K."/>
            <person name="Michell C.T."/>
            <person name="Saber N."/>
            <person name="Kharbatia N.M."/>
            <person name="Rupper R.R."/>
            <person name="Sharp A.R."/>
            <person name="Dally N."/>
            <person name="Boughton B.A."/>
            <person name="Woo Y.H."/>
            <person name="Gao G."/>
            <person name="Schijlen E.G.W.M."/>
            <person name="Guo X."/>
            <person name="Momin A.A."/>
            <person name="Negrao S."/>
            <person name="Al-Babili S."/>
            <person name="Gehring C."/>
            <person name="Roessner U."/>
            <person name="Jung C."/>
            <person name="Murphy K."/>
            <person name="Arold S.T."/>
            <person name="Gojobori T."/>
            <person name="van der Linden C.G."/>
            <person name="van Loo E.N."/>
            <person name="Jellen E.N."/>
            <person name="Maughan P.J."/>
            <person name="Tester M."/>
        </authorList>
    </citation>
    <scope>NUCLEOTIDE SEQUENCE [LARGE SCALE GENOMIC DNA]</scope>
    <source>
        <strain evidence="14">cv. PI 614886</strain>
    </source>
</reference>
<dbReference type="SMART" id="SM00248">
    <property type="entry name" value="ANK"/>
    <property type="match status" value="3"/>
</dbReference>
<keyword evidence="12" id="KW-0472">Membrane</keyword>
<keyword evidence="9" id="KW-0040">ANK repeat</keyword>
<dbReference type="InterPro" id="IPR004333">
    <property type="entry name" value="SBP_dom"/>
</dbReference>
<keyword evidence="12" id="KW-1133">Transmembrane helix</keyword>
<feature type="compositionally biased region" description="Low complexity" evidence="11">
    <location>
        <begin position="412"/>
        <end position="429"/>
    </location>
</feature>
<evidence type="ECO:0000256" key="5">
    <source>
        <dbReference type="ARBA" id="ARBA00023015"/>
    </source>
</evidence>
<evidence type="ECO:0000256" key="11">
    <source>
        <dbReference type="SAM" id="MobiDB-lite"/>
    </source>
</evidence>
<evidence type="ECO:0000259" key="13">
    <source>
        <dbReference type="PROSITE" id="PS51141"/>
    </source>
</evidence>
<keyword evidence="8" id="KW-0539">Nucleus</keyword>
<feature type="compositionally biased region" description="Basic residues" evidence="11">
    <location>
        <begin position="216"/>
        <end position="225"/>
    </location>
</feature>
<feature type="region of interest" description="Disordered" evidence="11">
    <location>
        <begin position="216"/>
        <end position="238"/>
    </location>
</feature>
<evidence type="ECO:0000256" key="4">
    <source>
        <dbReference type="ARBA" id="ARBA00022833"/>
    </source>
</evidence>
<evidence type="ECO:0000313" key="14">
    <source>
        <dbReference type="EnsemblPlants" id="AUR62002563-RA:cds"/>
    </source>
</evidence>
<dbReference type="OrthoDB" id="514967at2759"/>
<feature type="region of interest" description="Disordered" evidence="11">
    <location>
        <begin position="69"/>
        <end position="95"/>
    </location>
</feature>
<keyword evidence="3 10" id="KW-0863">Zinc-finger</keyword>
<evidence type="ECO:0000256" key="8">
    <source>
        <dbReference type="ARBA" id="ARBA00023242"/>
    </source>
</evidence>
<gene>
    <name evidence="14" type="primary">LOC110718144</name>
</gene>
<dbReference type="EnsemblPlants" id="AUR62002563-RA">
    <property type="protein sequence ID" value="AUR62002563-RA:cds"/>
    <property type="gene ID" value="AUR62002563"/>
</dbReference>
<dbReference type="Gramene" id="AUR62002563-RA">
    <property type="protein sequence ID" value="AUR62002563-RA:cds"/>
    <property type="gene ID" value="AUR62002563"/>
</dbReference>
<protein>
    <recommendedName>
        <fullName evidence="13">SBP-type domain-containing protein</fullName>
    </recommendedName>
</protein>
<dbReference type="PROSITE" id="PS50297">
    <property type="entry name" value="ANK_REP_REGION"/>
    <property type="match status" value="1"/>
</dbReference>
<dbReference type="KEGG" id="cqi:110718144"/>
<dbReference type="Pfam" id="PF03110">
    <property type="entry name" value="SBP"/>
    <property type="match status" value="1"/>
</dbReference>
<dbReference type="InterPro" id="IPR044817">
    <property type="entry name" value="SBP-like"/>
</dbReference>
<keyword evidence="6" id="KW-0238">DNA-binding</keyword>
<keyword evidence="15" id="KW-1185">Reference proteome</keyword>
<keyword evidence="12" id="KW-0812">Transmembrane</keyword>
<dbReference type="PROSITE" id="PS50088">
    <property type="entry name" value="ANK_REPEAT"/>
    <property type="match status" value="1"/>
</dbReference>
<evidence type="ECO:0000313" key="15">
    <source>
        <dbReference type="Proteomes" id="UP000596660"/>
    </source>
</evidence>
<dbReference type="Pfam" id="PF00023">
    <property type="entry name" value="Ank"/>
    <property type="match status" value="1"/>
</dbReference>
<evidence type="ECO:0000256" key="7">
    <source>
        <dbReference type="ARBA" id="ARBA00023163"/>
    </source>
</evidence>
<dbReference type="GeneID" id="110718144"/>
<dbReference type="InterPro" id="IPR036770">
    <property type="entry name" value="Ankyrin_rpt-contain_sf"/>
</dbReference>
<keyword evidence="4" id="KW-0862">Zinc</keyword>
<dbReference type="SUPFAM" id="SSF103612">
    <property type="entry name" value="SBT domain"/>
    <property type="match status" value="1"/>
</dbReference>
<name>A0A803KU55_CHEQI</name>
<feature type="transmembrane region" description="Helical" evidence="12">
    <location>
        <begin position="937"/>
        <end position="955"/>
    </location>
</feature>
<proteinExistence type="predicted"/>
<evidence type="ECO:0000256" key="2">
    <source>
        <dbReference type="ARBA" id="ARBA00022723"/>
    </source>
</evidence>
<dbReference type="OMA" id="CAFRSEH"/>
<evidence type="ECO:0000256" key="9">
    <source>
        <dbReference type="PROSITE-ProRule" id="PRU00023"/>
    </source>
</evidence>
<keyword evidence="7" id="KW-0804">Transcription</keyword>
<dbReference type="Gene3D" id="1.25.40.20">
    <property type="entry name" value="Ankyrin repeat-containing domain"/>
    <property type="match status" value="1"/>
</dbReference>
<dbReference type="PANTHER" id="PTHR31251:SF211">
    <property type="entry name" value="SQUAMOSA PROMOTER-BINDING-LIKE PROTEIN 1"/>
    <property type="match status" value="1"/>
</dbReference>
<feature type="domain" description="SBP-type" evidence="13">
    <location>
        <begin position="149"/>
        <end position="226"/>
    </location>
</feature>
<dbReference type="AlphaFoldDB" id="A0A803KU55"/>
<dbReference type="PANTHER" id="PTHR31251">
    <property type="entry name" value="SQUAMOSA PROMOTER-BINDING-LIKE PROTEIN 4"/>
    <property type="match status" value="1"/>
</dbReference>
<keyword evidence="5" id="KW-0805">Transcription regulation</keyword>
<evidence type="ECO:0000256" key="6">
    <source>
        <dbReference type="ARBA" id="ARBA00023125"/>
    </source>
</evidence>
<dbReference type="RefSeq" id="XP_021752634.1">
    <property type="nucleotide sequence ID" value="XM_021896942.1"/>
</dbReference>
<dbReference type="SUPFAM" id="SSF48403">
    <property type="entry name" value="Ankyrin repeat"/>
    <property type="match status" value="1"/>
</dbReference>
<comment type="subcellular location">
    <subcellularLocation>
        <location evidence="1">Nucleus</location>
    </subcellularLocation>
</comment>
<feature type="repeat" description="ANK" evidence="9">
    <location>
        <begin position="804"/>
        <end position="827"/>
    </location>
</feature>
<evidence type="ECO:0000256" key="3">
    <source>
        <dbReference type="ARBA" id="ARBA00022771"/>
    </source>
</evidence>